<comment type="function">
    <text evidence="1 10">Part of cytochrome c oxidase, its function is unknown.</text>
</comment>
<evidence type="ECO:0000313" key="12">
    <source>
        <dbReference type="EMBL" id="RLP72423.1"/>
    </source>
</evidence>
<evidence type="ECO:0000256" key="2">
    <source>
        <dbReference type="ARBA" id="ARBA00004651"/>
    </source>
</evidence>
<evidence type="ECO:0000256" key="7">
    <source>
        <dbReference type="ARBA" id="ARBA00022989"/>
    </source>
</evidence>
<comment type="caution">
    <text evidence="12">The sequence shown here is derived from an EMBL/GenBank/DDBJ whole genome shotgun (WGS) entry which is preliminary data.</text>
</comment>
<organism evidence="12 13">
    <name type="scientific">Mycetocola manganoxydans</name>
    <dbReference type="NCBI Taxonomy" id="699879"/>
    <lineage>
        <taxon>Bacteria</taxon>
        <taxon>Bacillati</taxon>
        <taxon>Actinomycetota</taxon>
        <taxon>Actinomycetes</taxon>
        <taxon>Micrococcales</taxon>
        <taxon>Microbacteriaceae</taxon>
        <taxon>Mycetocola</taxon>
    </lineage>
</organism>
<evidence type="ECO:0000256" key="10">
    <source>
        <dbReference type="PIRNR" id="PIRNR017385"/>
    </source>
</evidence>
<evidence type="ECO:0000256" key="5">
    <source>
        <dbReference type="ARBA" id="ARBA00022692"/>
    </source>
</evidence>
<keyword evidence="6 10" id="KW-1278">Translocase</keyword>
<feature type="transmembrane region" description="Helical" evidence="11">
    <location>
        <begin position="109"/>
        <end position="131"/>
    </location>
</feature>
<name>A0A3L6ZWM7_9MICO</name>
<dbReference type="AlphaFoldDB" id="A0A3L6ZWM7"/>
<comment type="similarity">
    <text evidence="3 10">Belongs to the cytochrome c oxidase bacterial subunit CtaF family.</text>
</comment>
<dbReference type="EC" id="7.1.1.9" evidence="10"/>
<dbReference type="OrthoDB" id="5244617at2"/>
<evidence type="ECO:0000256" key="3">
    <source>
        <dbReference type="ARBA" id="ARBA00006870"/>
    </source>
</evidence>
<evidence type="ECO:0000256" key="8">
    <source>
        <dbReference type="ARBA" id="ARBA00023136"/>
    </source>
</evidence>
<protein>
    <recommendedName>
        <fullName evidence="10">Cytochrome c oxidase polypeptide 4</fullName>
        <ecNumber evidence="10">7.1.1.9</ecNumber>
    </recommendedName>
    <alternativeName>
        <fullName evidence="10">Cytochrome aa3 subunit 4</fullName>
    </alternativeName>
    <alternativeName>
        <fullName evidence="10">Cytochrome c oxidase polypeptide IV</fullName>
    </alternativeName>
</protein>
<reference evidence="12 13" key="1">
    <citation type="submission" date="2018-10" db="EMBL/GenBank/DDBJ databases">
        <authorList>
            <person name="Li J."/>
        </authorList>
    </citation>
    <scope>NUCLEOTIDE SEQUENCE [LARGE SCALE GENOMIC DNA]</scope>
    <source>
        <strain evidence="12 13">CCTCC AB209002</strain>
    </source>
</reference>
<evidence type="ECO:0000256" key="4">
    <source>
        <dbReference type="ARBA" id="ARBA00022475"/>
    </source>
</evidence>
<comment type="subcellular location">
    <subcellularLocation>
        <location evidence="2">Cell membrane</location>
        <topology evidence="2">Multi-pass membrane protein</topology>
    </subcellularLocation>
</comment>
<proteinExistence type="inferred from homology"/>
<feature type="transmembrane region" description="Helical" evidence="11">
    <location>
        <begin position="84"/>
        <end position="103"/>
    </location>
</feature>
<evidence type="ECO:0000313" key="13">
    <source>
        <dbReference type="Proteomes" id="UP000270299"/>
    </source>
</evidence>
<evidence type="ECO:0000256" key="1">
    <source>
        <dbReference type="ARBA" id="ARBA00002536"/>
    </source>
</evidence>
<comment type="catalytic activity">
    <reaction evidence="9 10">
        <text>4 Fe(II)-[cytochrome c] + O2 + 8 H(+)(in) = 4 Fe(III)-[cytochrome c] + 2 H2O + 4 H(+)(out)</text>
        <dbReference type="Rhea" id="RHEA:11436"/>
        <dbReference type="Rhea" id="RHEA-COMP:10350"/>
        <dbReference type="Rhea" id="RHEA-COMP:14399"/>
        <dbReference type="ChEBI" id="CHEBI:15377"/>
        <dbReference type="ChEBI" id="CHEBI:15378"/>
        <dbReference type="ChEBI" id="CHEBI:15379"/>
        <dbReference type="ChEBI" id="CHEBI:29033"/>
        <dbReference type="ChEBI" id="CHEBI:29034"/>
        <dbReference type="EC" id="7.1.1.9"/>
    </reaction>
</comment>
<sequence>MKANVNLFWILAVFFTLVAGIYIFWTTTAGRLEWAGATALTLSAVLAAFLGFYLNRVHRHQGGELPEDTLTANIDDGDPEMGHFAPWSWWPIFLAGGCALLMLGLAVGYWIAFIAAPLVLIAVIGWTYEFYRGFHAR</sequence>
<keyword evidence="5 11" id="KW-0812">Transmembrane</keyword>
<comment type="subunit">
    <text evidence="10">Associates with subunits I, II and III to form cytochrome c oxidase.</text>
</comment>
<keyword evidence="13" id="KW-1185">Reference proteome</keyword>
<gene>
    <name evidence="12" type="ORF">D9V29_04540</name>
</gene>
<dbReference type="GO" id="GO:0022900">
    <property type="term" value="P:electron transport chain"/>
    <property type="evidence" value="ECO:0007669"/>
    <property type="project" value="InterPro"/>
</dbReference>
<dbReference type="RefSeq" id="WP_121672144.1">
    <property type="nucleotide sequence ID" value="NZ_BMXM01000001.1"/>
</dbReference>
<dbReference type="PIRSF" id="PIRSF017385">
    <property type="entry name" value="CtaF"/>
    <property type="match status" value="1"/>
</dbReference>
<feature type="transmembrane region" description="Helical" evidence="11">
    <location>
        <begin position="7"/>
        <end position="28"/>
    </location>
</feature>
<feature type="transmembrane region" description="Helical" evidence="11">
    <location>
        <begin position="34"/>
        <end position="54"/>
    </location>
</feature>
<evidence type="ECO:0000256" key="9">
    <source>
        <dbReference type="ARBA" id="ARBA00047816"/>
    </source>
</evidence>
<accession>A0A3L6ZWM7</accession>
<dbReference type="Pfam" id="PF12270">
    <property type="entry name" value="Cyt_c_ox_IV"/>
    <property type="match status" value="1"/>
</dbReference>
<dbReference type="Proteomes" id="UP000270299">
    <property type="component" value="Unassembled WGS sequence"/>
</dbReference>
<keyword evidence="4 10" id="KW-1003">Cell membrane</keyword>
<keyword evidence="7 11" id="KW-1133">Transmembrane helix</keyword>
<keyword evidence="8 10" id="KW-0472">Membrane</keyword>
<dbReference type="InterPro" id="IPR021050">
    <property type="entry name" value="Cyt_c_oxidase_su4_actinobac"/>
</dbReference>
<evidence type="ECO:0000256" key="6">
    <source>
        <dbReference type="ARBA" id="ARBA00022967"/>
    </source>
</evidence>
<dbReference type="GO" id="GO:0005886">
    <property type="term" value="C:plasma membrane"/>
    <property type="evidence" value="ECO:0007669"/>
    <property type="project" value="UniProtKB-SubCell"/>
</dbReference>
<evidence type="ECO:0000256" key="11">
    <source>
        <dbReference type="SAM" id="Phobius"/>
    </source>
</evidence>
<dbReference type="GO" id="GO:0004129">
    <property type="term" value="F:cytochrome-c oxidase activity"/>
    <property type="evidence" value="ECO:0007669"/>
    <property type="project" value="UniProtKB-EC"/>
</dbReference>
<dbReference type="EMBL" id="RCUV01000005">
    <property type="protein sequence ID" value="RLP72423.1"/>
    <property type="molecule type" value="Genomic_DNA"/>
</dbReference>